<protein>
    <recommendedName>
        <fullName evidence="5">KRUF family protein</fullName>
    </recommendedName>
</protein>
<feature type="region of interest" description="Disordered" evidence="1">
    <location>
        <begin position="579"/>
        <end position="628"/>
    </location>
</feature>
<dbReference type="KEGG" id="bbes:BESB_071490"/>
<feature type="signal peptide" evidence="2">
    <location>
        <begin position="1"/>
        <end position="15"/>
    </location>
</feature>
<name>A0A2A9MEE1_BESBE</name>
<proteinExistence type="predicted"/>
<evidence type="ECO:0008006" key="5">
    <source>
        <dbReference type="Google" id="ProtNLM"/>
    </source>
</evidence>
<evidence type="ECO:0000313" key="3">
    <source>
        <dbReference type="EMBL" id="PFH33997.1"/>
    </source>
</evidence>
<dbReference type="AlphaFoldDB" id="A0A2A9MEE1"/>
<keyword evidence="2" id="KW-0732">Signal</keyword>
<feature type="compositionally biased region" description="Polar residues" evidence="1">
    <location>
        <begin position="681"/>
        <end position="695"/>
    </location>
</feature>
<dbReference type="GeneID" id="40312075"/>
<accession>A0A2A9MEE1</accession>
<reference evidence="3 4" key="1">
    <citation type="submission" date="2017-09" db="EMBL/GenBank/DDBJ databases">
        <title>Genome sequencing of Besnoitia besnoiti strain Bb-Ger1.</title>
        <authorList>
            <person name="Schares G."/>
            <person name="Venepally P."/>
            <person name="Lorenzi H.A."/>
        </authorList>
    </citation>
    <scope>NUCLEOTIDE SEQUENCE [LARGE SCALE GENOMIC DNA]</scope>
    <source>
        <strain evidence="3 4">Bb-Ger1</strain>
    </source>
</reference>
<feature type="compositionally biased region" description="Basic residues" evidence="1">
    <location>
        <begin position="316"/>
        <end position="330"/>
    </location>
</feature>
<evidence type="ECO:0000256" key="2">
    <source>
        <dbReference type="SAM" id="SignalP"/>
    </source>
</evidence>
<feature type="region of interest" description="Disordered" evidence="1">
    <location>
        <begin position="70"/>
        <end position="155"/>
    </location>
</feature>
<dbReference type="Proteomes" id="UP000224006">
    <property type="component" value="Unassembled WGS sequence"/>
</dbReference>
<comment type="caution">
    <text evidence="3">The sequence shown here is derived from an EMBL/GenBank/DDBJ whole genome shotgun (WGS) entry which is preliminary data.</text>
</comment>
<keyword evidence="4" id="KW-1185">Reference proteome</keyword>
<dbReference type="RefSeq" id="XP_029218006.1">
    <property type="nucleotide sequence ID" value="XM_029365522.1"/>
</dbReference>
<feature type="compositionally biased region" description="Pro residues" evidence="1">
    <location>
        <begin position="746"/>
        <end position="759"/>
    </location>
</feature>
<organism evidence="3 4">
    <name type="scientific">Besnoitia besnoiti</name>
    <name type="common">Apicomplexan protozoan</name>
    <dbReference type="NCBI Taxonomy" id="94643"/>
    <lineage>
        <taxon>Eukaryota</taxon>
        <taxon>Sar</taxon>
        <taxon>Alveolata</taxon>
        <taxon>Apicomplexa</taxon>
        <taxon>Conoidasida</taxon>
        <taxon>Coccidia</taxon>
        <taxon>Eucoccidiorida</taxon>
        <taxon>Eimeriorina</taxon>
        <taxon>Sarcocystidae</taxon>
        <taxon>Besnoitia</taxon>
    </lineage>
</organism>
<gene>
    <name evidence="3" type="ORF">BESB_071490</name>
</gene>
<feature type="region of interest" description="Disordered" evidence="1">
    <location>
        <begin position="455"/>
        <end position="489"/>
    </location>
</feature>
<evidence type="ECO:0000256" key="1">
    <source>
        <dbReference type="SAM" id="MobiDB-lite"/>
    </source>
</evidence>
<feature type="compositionally biased region" description="Polar residues" evidence="1">
    <location>
        <begin position="471"/>
        <end position="486"/>
    </location>
</feature>
<dbReference type="STRING" id="94643.A0A2A9MEE1"/>
<feature type="region of interest" description="Disordered" evidence="1">
    <location>
        <begin position="275"/>
        <end position="351"/>
    </location>
</feature>
<feature type="region of interest" description="Disordered" evidence="1">
    <location>
        <begin position="647"/>
        <end position="813"/>
    </location>
</feature>
<dbReference type="EMBL" id="NWUJ01000007">
    <property type="protein sequence ID" value="PFH33997.1"/>
    <property type="molecule type" value="Genomic_DNA"/>
</dbReference>
<feature type="chain" id="PRO_5012925124" description="KRUF family protein" evidence="2">
    <location>
        <begin position="16"/>
        <end position="813"/>
    </location>
</feature>
<dbReference type="VEuPathDB" id="ToxoDB:BESB_071490"/>
<feature type="compositionally biased region" description="Basic and acidic residues" evidence="1">
    <location>
        <begin position="280"/>
        <end position="291"/>
    </location>
</feature>
<sequence length="813" mass="86924">MMVTVPMLLAALAAAISRYTEHPTLCFARPQRIWALWTWGRSPCTLTLLYLGIESSFRLALAAHLSKVDPNDDPDGAGGTSDAASDQESQSHSRQDSRTTGSDEAASPVQERTPAGESQSSLEAHSPHQESAEAAGSHERKRGKSSTTTQAAPWKFARSVHVPGVGETTYGALVTQRLRMTAAELRREWSREAVNVAASIGCQSLKRGKLPSASELVDMEMPIRKRFRTRSGARLEEAAELERRAEEIAHFFTGELSRRSRQQRRMAELEEQIQLGESWLQRRDGGMKDPGEGTSAQAAPPGPSTSADFCASSPGRRPRHCASGGKRRTQTRAATDPRRRPSEPQAGTSLGTSLLASSIEVRGHEGVTYAELAIRQLRRSAAALTRFWGDRNAYAVNHFADRLRREKLNPTLKQLRRWNKSALAAHRTRSGPRLVEARALLDNAQLLETQMREAGVSLPSEVDRPVGGASQEPTSRQHSGPSSTSAGPVRTFAEVAAAKLRREAADLRLTWGAGKSMYTAQFLADHMARYNNPNPGASLLKQWTYQAVNRYNRMADGKLSLAAALDAEAEDIEKEVAAVIPRARDPESDSSDQEGAQDPRETPTSTGPSSSPTAHSGAGPSVTAAPSSVPSLWFAPATSVGDYVRRTGSALWTPPGPSSLTRRAAPAGQQTGAGQVATSARTGGTRQEQTSSSGDSLGRGELPRPAPTSRELPPTRRSAAPGSPPAKRARLLSRGSPGAGSAGPHSPIPPSPAQAPPRSPTAYTQTQPPAAPLLVSTAPPSGAAVGPLATRLPPHMLPLKKRPRHSDTGGDRT</sequence>
<feature type="compositionally biased region" description="Low complexity" evidence="1">
    <location>
        <begin position="664"/>
        <end position="680"/>
    </location>
</feature>
<evidence type="ECO:0000313" key="4">
    <source>
        <dbReference type="Proteomes" id="UP000224006"/>
    </source>
</evidence>
<feature type="compositionally biased region" description="Low complexity" evidence="1">
    <location>
        <begin position="602"/>
        <end position="628"/>
    </location>
</feature>